<feature type="compositionally biased region" description="Basic and acidic residues" evidence="1">
    <location>
        <begin position="96"/>
        <end position="109"/>
    </location>
</feature>
<reference evidence="2 3" key="1">
    <citation type="journal article" date="2019" name="Int. J. Syst. Evol. Microbiol.">
        <title>The Global Catalogue of Microorganisms (GCM) 10K type strain sequencing project: providing services to taxonomists for standard genome sequencing and annotation.</title>
        <authorList>
            <consortium name="The Broad Institute Genomics Platform"/>
            <consortium name="The Broad Institute Genome Sequencing Center for Infectious Disease"/>
            <person name="Wu L."/>
            <person name="Ma J."/>
        </authorList>
    </citation>
    <scope>NUCLEOTIDE SEQUENCE [LARGE SCALE GENOMIC DNA]</scope>
    <source>
        <strain evidence="2 3">CGMCC 1.3239</strain>
    </source>
</reference>
<dbReference type="InterPro" id="IPR043899">
    <property type="entry name" value="DUF5789"/>
</dbReference>
<organism evidence="2 3">
    <name type="scientific">Halorubrum tibetense</name>
    <dbReference type="NCBI Taxonomy" id="175631"/>
    <lineage>
        <taxon>Archaea</taxon>
        <taxon>Methanobacteriati</taxon>
        <taxon>Methanobacteriota</taxon>
        <taxon>Stenosarchaea group</taxon>
        <taxon>Halobacteria</taxon>
        <taxon>Halobacteriales</taxon>
        <taxon>Haloferacaceae</taxon>
        <taxon>Halorubrum</taxon>
    </lineage>
</organism>
<sequence length="132" mass="13961">MTDEQDSNTVYGVAFGPLKPALREHSYPVTRSELIEQYGGFELEHADGSDRLSAVLQEADAATFRDPRQVRDAVLDALEPAAVEGRSSPDGSEGTGDGREEHDDAHGEEPGDGSDDGGDGTDGPGDWSQTSV</sequence>
<name>A0ABD5SAR6_9EURY</name>
<gene>
    <name evidence="2" type="ORF">ACFQEU_09230</name>
</gene>
<evidence type="ECO:0000313" key="2">
    <source>
        <dbReference type="EMBL" id="MFC6753645.1"/>
    </source>
</evidence>
<feature type="region of interest" description="Disordered" evidence="1">
    <location>
        <begin position="77"/>
        <end position="132"/>
    </location>
</feature>
<keyword evidence="3" id="KW-1185">Reference proteome</keyword>
<dbReference type="AlphaFoldDB" id="A0ABD5SAR6"/>
<evidence type="ECO:0000313" key="3">
    <source>
        <dbReference type="Proteomes" id="UP001596442"/>
    </source>
</evidence>
<dbReference type="Pfam" id="PF19102">
    <property type="entry name" value="DUF5789"/>
    <property type="match status" value="1"/>
</dbReference>
<evidence type="ECO:0008006" key="4">
    <source>
        <dbReference type="Google" id="ProtNLM"/>
    </source>
</evidence>
<accession>A0ABD5SAR6</accession>
<comment type="caution">
    <text evidence="2">The sequence shown here is derived from an EMBL/GenBank/DDBJ whole genome shotgun (WGS) entry which is preliminary data.</text>
</comment>
<proteinExistence type="predicted"/>
<dbReference type="Proteomes" id="UP001596442">
    <property type="component" value="Unassembled WGS sequence"/>
</dbReference>
<feature type="compositionally biased region" description="Acidic residues" evidence="1">
    <location>
        <begin position="110"/>
        <end position="119"/>
    </location>
</feature>
<protein>
    <recommendedName>
        <fullName evidence="4">DUF2795 domain-containing protein</fullName>
    </recommendedName>
</protein>
<dbReference type="RefSeq" id="WP_379781444.1">
    <property type="nucleotide sequence ID" value="NZ_JBHSWW010000122.1"/>
</dbReference>
<evidence type="ECO:0000256" key="1">
    <source>
        <dbReference type="SAM" id="MobiDB-lite"/>
    </source>
</evidence>
<dbReference type="EMBL" id="JBHSWW010000122">
    <property type="protein sequence ID" value="MFC6753645.1"/>
    <property type="molecule type" value="Genomic_DNA"/>
</dbReference>